<protein>
    <submittedName>
        <fullName evidence="1">Uncharacterized protein</fullName>
    </submittedName>
</protein>
<organism evidence="1 2">
    <name type="scientific">Caulobacter vibrioides (strain ATCC 19089 / CIP 103742 / CB 15)</name>
    <name type="common">Caulobacter crescentus</name>
    <dbReference type="NCBI Taxonomy" id="190650"/>
    <lineage>
        <taxon>Bacteria</taxon>
        <taxon>Pseudomonadati</taxon>
        <taxon>Pseudomonadota</taxon>
        <taxon>Alphaproteobacteria</taxon>
        <taxon>Caulobacterales</taxon>
        <taxon>Caulobacteraceae</taxon>
        <taxon>Caulobacter</taxon>
    </lineage>
</organism>
<evidence type="ECO:0000313" key="2">
    <source>
        <dbReference type="Proteomes" id="UP000001816"/>
    </source>
</evidence>
<dbReference type="KEGG" id="ccr:CC_2789"/>
<dbReference type="AlphaFoldDB" id="Q9A4P1"/>
<sequence length="120" mass="13394">MFAGAKSPAARALKRRVISPPPLGEGDQRSWWRGPLRWRYILWPADPPSSEIAGGAMPFGWPLHRRSPVPLPQRGRRGVRRGKFSAVRALKRRVISPPPEEERCSLGPNLRWGATACSPP</sequence>
<accession>Q9A4P1</accession>
<dbReference type="EMBL" id="AE005673">
    <property type="protein sequence ID" value="AAK24753.1"/>
    <property type="molecule type" value="Genomic_DNA"/>
</dbReference>
<evidence type="ECO:0000313" key="1">
    <source>
        <dbReference type="EMBL" id="AAK24753.1"/>
    </source>
</evidence>
<dbReference type="EnsemblBacteria" id="AAK24753">
    <property type="protein sequence ID" value="AAK24753"/>
    <property type="gene ID" value="CC_2789"/>
</dbReference>
<gene>
    <name evidence="1" type="ordered locus">CC_2789</name>
</gene>
<dbReference type="Proteomes" id="UP000001816">
    <property type="component" value="Chromosome"/>
</dbReference>
<keyword evidence="2" id="KW-1185">Reference proteome</keyword>
<reference evidence="1 2" key="1">
    <citation type="journal article" date="2001" name="Proc. Natl. Acad. Sci. U.S.A.">
        <title>Complete genome sequence of Caulobacter crescentus.</title>
        <authorList>
            <person name="Nierman W.C."/>
            <person name="Feldblyum T.V."/>
            <person name="Laub M.T."/>
            <person name="Paulsen I.T."/>
            <person name="Nelson K.E."/>
            <person name="Eisen J.A."/>
            <person name="Heidelberg J.F."/>
            <person name="Alley M.R."/>
            <person name="Ohta N."/>
            <person name="Maddock J.R."/>
            <person name="Potocka I."/>
            <person name="Nelson W.C."/>
            <person name="Newton A."/>
            <person name="Stephens C."/>
            <person name="Phadke N.D."/>
            <person name="Ely B."/>
            <person name="DeBoy R.T."/>
            <person name="Dodson R.J."/>
            <person name="Durkin A.S."/>
            <person name="Gwinn M.L."/>
            <person name="Haft D.H."/>
            <person name="Kolonay J.F."/>
            <person name="Smit J."/>
            <person name="Craven M.B."/>
            <person name="Khouri H."/>
            <person name="Shetty J."/>
            <person name="Berry K."/>
            <person name="Utterback T."/>
            <person name="Tran K."/>
            <person name="Wolf A."/>
            <person name="Vamathevan J."/>
            <person name="Ermolaeva M."/>
            <person name="White O."/>
            <person name="Salzberg S.L."/>
            <person name="Venter J.C."/>
            <person name="Shapiro L."/>
            <person name="Fraser C.M."/>
        </authorList>
    </citation>
    <scope>NUCLEOTIDE SEQUENCE [LARGE SCALE GENOMIC DNA]</scope>
    <source>
        <strain evidence="2">ATCC 19089 / CB15</strain>
    </source>
</reference>
<name>Q9A4P1_CAUVC</name>
<dbReference type="HOGENOM" id="CLU_2045471_0_0_5"/>
<dbReference type="BioCyc" id="CAULO:CC2789-MONOMER"/>
<proteinExistence type="predicted"/>
<dbReference type="PIR" id="E87594">
    <property type="entry name" value="E87594"/>
</dbReference>